<dbReference type="GO" id="GO:0031071">
    <property type="term" value="F:cysteine desulfurase activity"/>
    <property type="evidence" value="ECO:0007669"/>
    <property type="project" value="UniProtKB-EC"/>
</dbReference>
<dbReference type="AlphaFoldDB" id="A0A3B0RGV2"/>
<evidence type="ECO:0000256" key="8">
    <source>
        <dbReference type="ARBA" id="ARBA00023014"/>
    </source>
</evidence>
<keyword evidence="4 10" id="KW-0808">Transferase</keyword>
<dbReference type="InterPro" id="IPR020578">
    <property type="entry name" value="Aminotrans_V_PyrdxlP_BS"/>
</dbReference>
<dbReference type="EMBL" id="UOEC01000097">
    <property type="protein sequence ID" value="VAV92230.1"/>
    <property type="molecule type" value="Genomic_DNA"/>
</dbReference>
<evidence type="ECO:0000256" key="5">
    <source>
        <dbReference type="ARBA" id="ARBA00022723"/>
    </source>
</evidence>
<dbReference type="InterPro" id="IPR016454">
    <property type="entry name" value="Cysteine_dSase"/>
</dbReference>
<feature type="domain" description="Aminotransferase class V" evidence="9">
    <location>
        <begin position="3"/>
        <end position="353"/>
    </location>
</feature>
<keyword evidence="5" id="KW-0479">Metal-binding</keyword>
<dbReference type="PANTHER" id="PTHR11601:SF34">
    <property type="entry name" value="CYSTEINE DESULFURASE"/>
    <property type="match status" value="1"/>
</dbReference>
<dbReference type="Gene3D" id="1.10.260.50">
    <property type="match status" value="1"/>
</dbReference>
<dbReference type="Gene3D" id="3.40.640.10">
    <property type="entry name" value="Type I PLP-dependent aspartate aminotransferase-like (Major domain)"/>
    <property type="match status" value="1"/>
</dbReference>
<proteinExistence type="inferred from homology"/>
<comment type="cofactor">
    <cofactor evidence="1">
        <name>pyridoxal 5'-phosphate</name>
        <dbReference type="ChEBI" id="CHEBI:597326"/>
    </cofactor>
</comment>
<evidence type="ECO:0000313" key="10">
    <source>
        <dbReference type="EMBL" id="VAV92230.1"/>
    </source>
</evidence>
<dbReference type="InterPro" id="IPR015422">
    <property type="entry name" value="PyrdxlP-dep_Trfase_small"/>
</dbReference>
<dbReference type="InterPro" id="IPR000192">
    <property type="entry name" value="Aminotrans_V_dom"/>
</dbReference>
<keyword evidence="6" id="KW-0663">Pyridoxal phosphate</keyword>
<comment type="similarity">
    <text evidence="2">Belongs to the class-V pyridoxal-phosphate-dependent aminotransferase family. NifS/IscS subfamily.</text>
</comment>
<dbReference type="GO" id="GO:0046872">
    <property type="term" value="F:metal ion binding"/>
    <property type="evidence" value="ECO:0007669"/>
    <property type="project" value="UniProtKB-KW"/>
</dbReference>
<evidence type="ECO:0000256" key="1">
    <source>
        <dbReference type="ARBA" id="ARBA00001933"/>
    </source>
</evidence>
<evidence type="ECO:0000256" key="7">
    <source>
        <dbReference type="ARBA" id="ARBA00023004"/>
    </source>
</evidence>
<gene>
    <name evidence="10" type="ORF">MNBD_ALPHA08-794</name>
</gene>
<dbReference type="Gene3D" id="3.90.1150.10">
    <property type="entry name" value="Aspartate Aminotransferase, domain 1"/>
    <property type="match status" value="1"/>
</dbReference>
<organism evidence="10">
    <name type="scientific">hydrothermal vent metagenome</name>
    <dbReference type="NCBI Taxonomy" id="652676"/>
    <lineage>
        <taxon>unclassified sequences</taxon>
        <taxon>metagenomes</taxon>
        <taxon>ecological metagenomes</taxon>
    </lineage>
</organism>
<reference evidence="10" key="1">
    <citation type="submission" date="2018-06" db="EMBL/GenBank/DDBJ databases">
        <authorList>
            <person name="Zhirakovskaya E."/>
        </authorList>
    </citation>
    <scope>NUCLEOTIDE SEQUENCE</scope>
</reference>
<accession>A0A3B0RGV2</accession>
<keyword evidence="8" id="KW-0411">Iron-sulfur</keyword>
<evidence type="ECO:0000259" key="9">
    <source>
        <dbReference type="Pfam" id="PF00266"/>
    </source>
</evidence>
<evidence type="ECO:0000256" key="4">
    <source>
        <dbReference type="ARBA" id="ARBA00022679"/>
    </source>
</evidence>
<evidence type="ECO:0000256" key="2">
    <source>
        <dbReference type="ARBA" id="ARBA00006490"/>
    </source>
</evidence>
<keyword evidence="7" id="KW-0408">Iron</keyword>
<evidence type="ECO:0000256" key="6">
    <source>
        <dbReference type="ARBA" id="ARBA00022898"/>
    </source>
</evidence>
<dbReference type="PIRSF" id="PIRSF005572">
    <property type="entry name" value="NifS"/>
    <property type="match status" value="1"/>
</dbReference>
<sequence length="369" mass="38240">MRTYLDHNATTPLRPQARAAMLEALDLGGNPSSIYAEGRAARALVEKARKTLADQLGVIPPMVIFTGVGTEANNLAIKGANVDRIVISAVEHSCVLEAANATGKPVEIVPVTADGVIDLEALEKTLASGQGKALVSLMLANNETGAIQPVRDAAAIAHDHDALIHTDAVQALGKIPVNFGLLGVDLMTLSAHKVGGPQGTGALILRDGIVLEKQIHGGGQELGRRGGTENVAGIAGFAAAAKAACEKESDIKALRDLLESKLQETSPGMTIFSAAVERLPNTTYMALKGLAAQTTLINLDLEGIAVSTGSACSSGKVTGSRVLAEMGVSDALRACALRISFGWTSSEADIEKFIETWQQLVARGNQAAA</sequence>
<dbReference type="PANTHER" id="PTHR11601">
    <property type="entry name" value="CYSTEINE DESULFURYLASE FAMILY MEMBER"/>
    <property type="match status" value="1"/>
</dbReference>
<dbReference type="PROSITE" id="PS00595">
    <property type="entry name" value="AA_TRANSFER_CLASS_5"/>
    <property type="match status" value="1"/>
</dbReference>
<evidence type="ECO:0000256" key="3">
    <source>
        <dbReference type="ARBA" id="ARBA00012239"/>
    </source>
</evidence>
<dbReference type="InterPro" id="IPR015421">
    <property type="entry name" value="PyrdxlP-dep_Trfase_major"/>
</dbReference>
<dbReference type="GO" id="GO:0051536">
    <property type="term" value="F:iron-sulfur cluster binding"/>
    <property type="evidence" value="ECO:0007669"/>
    <property type="project" value="UniProtKB-KW"/>
</dbReference>
<dbReference type="SUPFAM" id="SSF53383">
    <property type="entry name" value="PLP-dependent transferases"/>
    <property type="match status" value="1"/>
</dbReference>
<dbReference type="InterPro" id="IPR015424">
    <property type="entry name" value="PyrdxlP-dep_Trfase"/>
</dbReference>
<name>A0A3B0RGV2_9ZZZZ</name>
<protein>
    <recommendedName>
        <fullName evidence="3">cysteine desulfurase</fullName>
        <ecNumber evidence="3">2.8.1.7</ecNumber>
    </recommendedName>
</protein>
<dbReference type="Pfam" id="PF00266">
    <property type="entry name" value="Aminotran_5"/>
    <property type="match status" value="1"/>
</dbReference>
<dbReference type="EC" id="2.8.1.7" evidence="3"/>